<evidence type="ECO:0000313" key="1">
    <source>
        <dbReference type="EnsemblPlants" id="Solyc10g054120.1.1.1"/>
    </source>
</evidence>
<proteinExistence type="predicted"/>
<organism evidence="1">
    <name type="scientific">Solanum lycopersicum</name>
    <name type="common">Tomato</name>
    <name type="synonym">Lycopersicon esculentum</name>
    <dbReference type="NCBI Taxonomy" id="4081"/>
    <lineage>
        <taxon>Eukaryota</taxon>
        <taxon>Viridiplantae</taxon>
        <taxon>Streptophyta</taxon>
        <taxon>Embryophyta</taxon>
        <taxon>Tracheophyta</taxon>
        <taxon>Spermatophyta</taxon>
        <taxon>Magnoliopsida</taxon>
        <taxon>eudicotyledons</taxon>
        <taxon>Gunneridae</taxon>
        <taxon>Pentapetalae</taxon>
        <taxon>asterids</taxon>
        <taxon>lamiids</taxon>
        <taxon>Solanales</taxon>
        <taxon>Solanaceae</taxon>
        <taxon>Solanoideae</taxon>
        <taxon>Solaneae</taxon>
        <taxon>Solanum</taxon>
        <taxon>Solanum subgen. Lycopersicon</taxon>
    </lineage>
</organism>
<protein>
    <submittedName>
        <fullName evidence="1">Uncharacterized protein</fullName>
    </submittedName>
</protein>
<reference evidence="1" key="2">
    <citation type="submission" date="2019-01" db="UniProtKB">
        <authorList>
            <consortium name="EnsemblPlants"/>
        </authorList>
    </citation>
    <scope>IDENTIFICATION</scope>
    <source>
        <strain evidence="1">cv. Heinz 1706</strain>
    </source>
</reference>
<dbReference type="Gramene" id="Solyc10g054120.1.1">
    <property type="protein sequence ID" value="Solyc10g054120.1.1.1"/>
    <property type="gene ID" value="Solyc10g054120.1"/>
</dbReference>
<dbReference type="InParanoid" id="A0A3Q7II20"/>
<accession>A0A3Q7II20</accession>
<dbReference type="AlphaFoldDB" id="A0A3Q7II20"/>
<evidence type="ECO:0000313" key="2">
    <source>
        <dbReference type="Proteomes" id="UP000004994"/>
    </source>
</evidence>
<name>A0A3Q7II20_SOLLC</name>
<dbReference type="Proteomes" id="UP000004994">
    <property type="component" value="Chromosome 10"/>
</dbReference>
<sequence>MDVQSPSKRFTRGITLHVENNVEHSSLSLGLTHDFGDFSGSISKSNTMQKIRSKLRNEPNRFVDGGVKDHADVVAGSSKKMKVETDVYAIHNDKNEVVGFGSFEHHKVYV</sequence>
<dbReference type="EnsemblPlants" id="Solyc10g054120.1.1">
    <property type="protein sequence ID" value="Solyc10g054120.1.1.1"/>
    <property type="gene ID" value="Solyc10g054120.1"/>
</dbReference>
<dbReference type="PaxDb" id="4081-Solyc10g054120.1.1"/>
<keyword evidence="2" id="KW-1185">Reference proteome</keyword>
<reference evidence="1" key="1">
    <citation type="journal article" date="2012" name="Nature">
        <title>The tomato genome sequence provides insights into fleshy fruit evolution.</title>
        <authorList>
            <consortium name="Tomato Genome Consortium"/>
        </authorList>
    </citation>
    <scope>NUCLEOTIDE SEQUENCE [LARGE SCALE GENOMIC DNA]</scope>
    <source>
        <strain evidence="1">cv. Heinz 1706</strain>
    </source>
</reference>